<reference evidence="1 2" key="1">
    <citation type="submission" date="2016-10" db="EMBL/GenBank/DDBJ databases">
        <authorList>
            <person name="Varghese N."/>
            <person name="Submissions S."/>
        </authorList>
    </citation>
    <scope>NUCLEOTIDE SEQUENCE [LARGE SCALE GENOMIC DNA]</scope>
    <source>
        <strain evidence="1 2">DSM 9169</strain>
    </source>
</reference>
<dbReference type="Proteomes" id="UP000198976">
    <property type="component" value="Chromosome I"/>
</dbReference>
<dbReference type="Pfam" id="PF01263">
    <property type="entry name" value="Aldose_epim"/>
    <property type="match status" value="1"/>
</dbReference>
<dbReference type="PANTHER" id="PTHR10091:SF0">
    <property type="entry name" value="GALACTOSE MUTAROTASE"/>
    <property type="match status" value="1"/>
</dbReference>
<organism evidence="1 2">
    <name type="scientific">Schaalia radingae</name>
    <dbReference type="NCBI Taxonomy" id="131110"/>
    <lineage>
        <taxon>Bacteria</taxon>
        <taxon>Bacillati</taxon>
        <taxon>Actinomycetota</taxon>
        <taxon>Actinomycetes</taxon>
        <taxon>Actinomycetales</taxon>
        <taxon>Actinomycetaceae</taxon>
        <taxon>Schaalia</taxon>
    </lineage>
</organism>
<proteinExistence type="predicted"/>
<dbReference type="CDD" id="cd09022">
    <property type="entry name" value="Aldose_epim_Ec_YihR"/>
    <property type="match status" value="1"/>
</dbReference>
<dbReference type="PANTHER" id="PTHR10091">
    <property type="entry name" value="ALDOSE-1-EPIMERASE"/>
    <property type="match status" value="1"/>
</dbReference>
<sequence length="298" mass="32253">MTRTLSGHDITLRAGAYTAHVVSVGAALASLTFNGRDVTLPFNPNVLTKGYFGKTLAPWPNRITEATYTWNGERMDVPRNEIETGAALHGLVSWTDWTVVHSDSDSATMSTFLPPQYGYPFALDLSVTYALSAERGLSITIYAKNVGSEPAPYGCSHHPYITIGQQSIDAMTLTVPAGKVFDVDKRLAPVDLKDVEDLDLDFRSGRLIGSQSVDHAFTELPDGTWQVSLCDEGGSSVSVTSDAPWVQVYSGDQQGRIATAVEPMTCPPDAFNSGIDLIVLEPGEDYSMTFMISADFVE</sequence>
<evidence type="ECO:0000313" key="2">
    <source>
        <dbReference type="Proteomes" id="UP000198976"/>
    </source>
</evidence>
<dbReference type="InterPro" id="IPR011013">
    <property type="entry name" value="Gal_mutarotase_sf_dom"/>
</dbReference>
<dbReference type="InterPro" id="IPR014718">
    <property type="entry name" value="GH-type_carb-bd"/>
</dbReference>
<keyword evidence="2" id="KW-1185">Reference proteome</keyword>
<dbReference type="InterPro" id="IPR037480">
    <property type="entry name" value="YihR-like"/>
</dbReference>
<name>A0ABY0V8D1_9ACTO</name>
<evidence type="ECO:0000313" key="1">
    <source>
        <dbReference type="EMBL" id="SDT97684.1"/>
    </source>
</evidence>
<dbReference type="Gene3D" id="2.70.98.10">
    <property type="match status" value="1"/>
</dbReference>
<dbReference type="EMBL" id="LT629792">
    <property type="protein sequence ID" value="SDT97684.1"/>
    <property type="molecule type" value="Genomic_DNA"/>
</dbReference>
<gene>
    <name evidence="1" type="ORF">SAMN04489714_1369</name>
</gene>
<protein>
    <submittedName>
        <fullName evidence="1">Aldose 1-epimerase</fullName>
    </submittedName>
</protein>
<dbReference type="NCBIfam" id="NF011719">
    <property type="entry name" value="PRK15172.1"/>
    <property type="match status" value="1"/>
</dbReference>
<dbReference type="RefSeq" id="WP_092649114.1">
    <property type="nucleotide sequence ID" value="NZ_LT629792.1"/>
</dbReference>
<dbReference type="SUPFAM" id="SSF74650">
    <property type="entry name" value="Galactose mutarotase-like"/>
    <property type="match status" value="1"/>
</dbReference>
<dbReference type="InterPro" id="IPR008183">
    <property type="entry name" value="Aldose_1/G6P_1-epimerase"/>
</dbReference>
<accession>A0ABY0V8D1</accession>